<name>A0A379N3L2_9PROT</name>
<evidence type="ECO:0000313" key="2">
    <source>
        <dbReference type="Proteomes" id="UP000254919"/>
    </source>
</evidence>
<sequence length="35" mass="3845">MSAGTMTDGAMTGRTVREPLLRVEGLTRHYVRAPN</sequence>
<organism evidence="1 2">
    <name type="scientific">Roseomonas mucosa</name>
    <dbReference type="NCBI Taxonomy" id="207340"/>
    <lineage>
        <taxon>Bacteria</taxon>
        <taxon>Pseudomonadati</taxon>
        <taxon>Pseudomonadota</taxon>
        <taxon>Alphaproteobacteria</taxon>
        <taxon>Acetobacterales</taxon>
        <taxon>Roseomonadaceae</taxon>
        <taxon>Roseomonas</taxon>
    </lineage>
</organism>
<dbReference type="Proteomes" id="UP000254919">
    <property type="component" value="Unassembled WGS sequence"/>
</dbReference>
<dbReference type="EMBL" id="UGVN01000001">
    <property type="protein sequence ID" value="SUE40992.1"/>
    <property type="molecule type" value="Genomic_DNA"/>
</dbReference>
<accession>A0A379N3L2</accession>
<protein>
    <submittedName>
        <fullName evidence="1">Uncharacterized protein</fullName>
    </submittedName>
</protein>
<reference evidence="1 2" key="1">
    <citation type="submission" date="2018-06" db="EMBL/GenBank/DDBJ databases">
        <authorList>
            <consortium name="Pathogen Informatics"/>
            <person name="Doyle S."/>
        </authorList>
    </citation>
    <scope>NUCLEOTIDE SEQUENCE [LARGE SCALE GENOMIC DNA]</scope>
    <source>
        <strain evidence="1 2">NCTC13291</strain>
    </source>
</reference>
<dbReference type="AlphaFoldDB" id="A0A379N3L2"/>
<proteinExistence type="predicted"/>
<evidence type="ECO:0000313" key="1">
    <source>
        <dbReference type="EMBL" id="SUE40992.1"/>
    </source>
</evidence>
<gene>
    <name evidence="1" type="ORF">NCTC13291_02567</name>
</gene>